<evidence type="ECO:0000313" key="2">
    <source>
        <dbReference type="Proteomes" id="UP001152795"/>
    </source>
</evidence>
<accession>A0A6S7GSZ2</accession>
<name>A0A6S7GSZ2_PARCT</name>
<evidence type="ECO:0000313" key="1">
    <source>
        <dbReference type="EMBL" id="CAB3993132.1"/>
    </source>
</evidence>
<protein>
    <submittedName>
        <fullName evidence="1">Uncharacterized protein</fullName>
    </submittedName>
</protein>
<dbReference type="Proteomes" id="UP001152795">
    <property type="component" value="Unassembled WGS sequence"/>
</dbReference>
<organism evidence="1 2">
    <name type="scientific">Paramuricea clavata</name>
    <name type="common">Red gorgonian</name>
    <name type="synonym">Violescent sea-whip</name>
    <dbReference type="NCBI Taxonomy" id="317549"/>
    <lineage>
        <taxon>Eukaryota</taxon>
        <taxon>Metazoa</taxon>
        <taxon>Cnidaria</taxon>
        <taxon>Anthozoa</taxon>
        <taxon>Octocorallia</taxon>
        <taxon>Malacalcyonacea</taxon>
        <taxon>Plexauridae</taxon>
        <taxon>Paramuricea</taxon>
    </lineage>
</organism>
<dbReference type="AlphaFoldDB" id="A0A6S7GSZ2"/>
<keyword evidence="2" id="KW-1185">Reference proteome</keyword>
<proteinExistence type="predicted"/>
<reference evidence="1" key="1">
    <citation type="submission" date="2020-04" db="EMBL/GenBank/DDBJ databases">
        <authorList>
            <person name="Alioto T."/>
            <person name="Alioto T."/>
            <person name="Gomez Garrido J."/>
        </authorList>
    </citation>
    <scope>NUCLEOTIDE SEQUENCE</scope>
    <source>
        <strain evidence="1">A484AB</strain>
    </source>
</reference>
<dbReference type="EMBL" id="CACRXK020002191">
    <property type="protein sequence ID" value="CAB3993132.1"/>
    <property type="molecule type" value="Genomic_DNA"/>
</dbReference>
<comment type="caution">
    <text evidence="1">The sequence shown here is derived from an EMBL/GenBank/DDBJ whole genome shotgun (WGS) entry which is preliminary data.</text>
</comment>
<sequence>MYSCVEEVLQDHIETDNVFINSESSSETDLDRIEKTCSELFVEAEEQEHVNLEDYIDLNDVFNSVTSENTEQEKKLPNDFNVFDFLETLKDKTKLSSEEGSLKNNINTLLSKLQTKEYLPRVHIFLQIYWAAISDNITARLKTVKGNDKF</sequence>
<gene>
    <name evidence="1" type="ORF">PACLA_8A004376</name>
</gene>